<dbReference type="Proteomes" id="UP000822688">
    <property type="component" value="Chromosome 6"/>
</dbReference>
<reference evidence="1 2" key="1">
    <citation type="submission" date="2020-06" db="EMBL/GenBank/DDBJ databases">
        <title>WGS assembly of Ceratodon purpureus strain R40.</title>
        <authorList>
            <person name="Carey S.B."/>
            <person name="Jenkins J."/>
            <person name="Shu S."/>
            <person name="Lovell J.T."/>
            <person name="Sreedasyam A."/>
            <person name="Maumus F."/>
            <person name="Tiley G.P."/>
            <person name="Fernandez-Pozo N."/>
            <person name="Barry K."/>
            <person name="Chen C."/>
            <person name="Wang M."/>
            <person name="Lipzen A."/>
            <person name="Daum C."/>
            <person name="Saski C.A."/>
            <person name="Payton A.C."/>
            <person name="Mcbreen J.C."/>
            <person name="Conrad R.E."/>
            <person name="Kollar L.M."/>
            <person name="Olsson S."/>
            <person name="Huttunen S."/>
            <person name="Landis J.B."/>
            <person name="Wickett N.J."/>
            <person name="Johnson M.G."/>
            <person name="Rensing S.A."/>
            <person name="Grimwood J."/>
            <person name="Schmutz J."/>
            <person name="Mcdaniel S.F."/>
        </authorList>
    </citation>
    <scope>NUCLEOTIDE SEQUENCE [LARGE SCALE GENOMIC DNA]</scope>
    <source>
        <strain evidence="1 2">R40</strain>
    </source>
</reference>
<protein>
    <submittedName>
        <fullName evidence="1">Uncharacterized protein</fullName>
    </submittedName>
</protein>
<sequence>MNYCGERREGGRGRHSLLWCSGIWQAASGRVAERGSVVSHLDLRISWWIGDGMEGGRCIFVRSSL</sequence>
<dbReference type="AlphaFoldDB" id="A0A8T0HJG0"/>
<evidence type="ECO:0000313" key="1">
    <source>
        <dbReference type="EMBL" id="KAG0570922.1"/>
    </source>
</evidence>
<name>A0A8T0HJG0_CERPU</name>
<gene>
    <name evidence="1" type="ORF">KC19_6G197500</name>
</gene>
<evidence type="ECO:0000313" key="2">
    <source>
        <dbReference type="Proteomes" id="UP000822688"/>
    </source>
</evidence>
<accession>A0A8T0HJG0</accession>
<comment type="caution">
    <text evidence="1">The sequence shown here is derived from an EMBL/GenBank/DDBJ whole genome shotgun (WGS) entry which is preliminary data.</text>
</comment>
<keyword evidence="2" id="KW-1185">Reference proteome</keyword>
<organism evidence="1 2">
    <name type="scientific">Ceratodon purpureus</name>
    <name type="common">Fire moss</name>
    <name type="synonym">Dicranum purpureum</name>
    <dbReference type="NCBI Taxonomy" id="3225"/>
    <lineage>
        <taxon>Eukaryota</taxon>
        <taxon>Viridiplantae</taxon>
        <taxon>Streptophyta</taxon>
        <taxon>Embryophyta</taxon>
        <taxon>Bryophyta</taxon>
        <taxon>Bryophytina</taxon>
        <taxon>Bryopsida</taxon>
        <taxon>Dicranidae</taxon>
        <taxon>Pseudoditrichales</taxon>
        <taxon>Ditrichaceae</taxon>
        <taxon>Ceratodon</taxon>
    </lineage>
</organism>
<dbReference type="EMBL" id="CM026427">
    <property type="protein sequence ID" value="KAG0570922.1"/>
    <property type="molecule type" value="Genomic_DNA"/>
</dbReference>
<proteinExistence type="predicted"/>